<evidence type="ECO:0000313" key="1">
    <source>
        <dbReference type="EMBL" id="JAD61992.1"/>
    </source>
</evidence>
<reference evidence="1" key="1">
    <citation type="submission" date="2014-09" db="EMBL/GenBank/DDBJ databases">
        <authorList>
            <person name="Magalhaes I.L.F."/>
            <person name="Oliveira U."/>
            <person name="Santos F.R."/>
            <person name="Vidigal T.H.D.A."/>
            <person name="Brescovit A.D."/>
            <person name="Santos A.J."/>
        </authorList>
    </citation>
    <scope>NUCLEOTIDE SEQUENCE</scope>
    <source>
        <tissue evidence="1">Shoot tissue taken approximately 20 cm above the soil surface</tissue>
    </source>
</reference>
<dbReference type="InterPro" id="IPR011990">
    <property type="entry name" value="TPR-like_helical_dom_sf"/>
</dbReference>
<reference evidence="1" key="2">
    <citation type="journal article" date="2015" name="Data Brief">
        <title>Shoot transcriptome of the giant reed, Arundo donax.</title>
        <authorList>
            <person name="Barrero R.A."/>
            <person name="Guerrero F.D."/>
            <person name="Moolhuijzen P."/>
            <person name="Goolsby J.A."/>
            <person name="Tidwell J."/>
            <person name="Bellgard S.E."/>
            <person name="Bellgard M.I."/>
        </authorList>
    </citation>
    <scope>NUCLEOTIDE SEQUENCE</scope>
    <source>
        <tissue evidence="1">Shoot tissue taken approximately 20 cm above the soil surface</tissue>
    </source>
</reference>
<proteinExistence type="predicted"/>
<protein>
    <submittedName>
        <fullName evidence="1">Uncharacterized protein</fullName>
    </submittedName>
</protein>
<dbReference type="InterPro" id="IPR046848">
    <property type="entry name" value="E_motif"/>
</dbReference>
<dbReference type="Gene3D" id="1.25.40.10">
    <property type="entry name" value="Tetratricopeptide repeat domain"/>
    <property type="match status" value="1"/>
</dbReference>
<dbReference type="Pfam" id="PF20431">
    <property type="entry name" value="E_motif"/>
    <property type="match status" value="1"/>
</dbReference>
<dbReference type="AlphaFoldDB" id="A0A0A9BRN5"/>
<dbReference type="GO" id="GO:0009451">
    <property type="term" value="P:RNA modification"/>
    <property type="evidence" value="ECO:0007669"/>
    <property type="project" value="InterPro"/>
</dbReference>
<dbReference type="GO" id="GO:0003723">
    <property type="term" value="F:RNA binding"/>
    <property type="evidence" value="ECO:0007669"/>
    <property type="project" value="InterPro"/>
</dbReference>
<organism evidence="1">
    <name type="scientific">Arundo donax</name>
    <name type="common">Giant reed</name>
    <name type="synonym">Donax arundinaceus</name>
    <dbReference type="NCBI Taxonomy" id="35708"/>
    <lineage>
        <taxon>Eukaryota</taxon>
        <taxon>Viridiplantae</taxon>
        <taxon>Streptophyta</taxon>
        <taxon>Embryophyta</taxon>
        <taxon>Tracheophyta</taxon>
        <taxon>Spermatophyta</taxon>
        <taxon>Magnoliopsida</taxon>
        <taxon>Liliopsida</taxon>
        <taxon>Poales</taxon>
        <taxon>Poaceae</taxon>
        <taxon>PACMAD clade</taxon>
        <taxon>Arundinoideae</taxon>
        <taxon>Arundineae</taxon>
        <taxon>Arundo</taxon>
    </lineage>
</organism>
<dbReference type="PANTHER" id="PTHR47926">
    <property type="entry name" value="PENTATRICOPEPTIDE REPEAT-CONTAINING PROTEIN"/>
    <property type="match status" value="1"/>
</dbReference>
<dbReference type="EMBL" id="GBRH01235903">
    <property type="protein sequence ID" value="JAD61992.1"/>
    <property type="molecule type" value="Transcribed_RNA"/>
</dbReference>
<sequence>MPVQPDCGVWGALLWGCCVHRDSSLGRMVAENLIEFYPDKSAYRIMLSNLYASQEMWWDADEVRAELSNEDLHKNTGISWVAEVRK</sequence>
<dbReference type="PANTHER" id="PTHR47926:SF347">
    <property type="entry name" value="PENTATRICOPEPTIDE REPEAT-CONTAINING PROTEIN"/>
    <property type="match status" value="1"/>
</dbReference>
<accession>A0A0A9BRN5</accession>
<dbReference type="InterPro" id="IPR046960">
    <property type="entry name" value="PPR_At4g14850-like_plant"/>
</dbReference>
<name>A0A0A9BRN5_ARUDO</name>